<dbReference type="Proteomes" id="UP000639772">
    <property type="component" value="Unassembled WGS sequence"/>
</dbReference>
<dbReference type="OrthoDB" id="545219at2759"/>
<dbReference type="InterPro" id="IPR036412">
    <property type="entry name" value="HAD-like_sf"/>
</dbReference>
<protein>
    <submittedName>
        <fullName evidence="2">Uncharacterized protein</fullName>
    </submittedName>
</protein>
<comment type="caution">
    <text evidence="2">The sequence shown here is derived from an EMBL/GenBank/DDBJ whole genome shotgun (WGS) entry which is preliminary data.</text>
</comment>
<dbReference type="InterPro" id="IPR023198">
    <property type="entry name" value="PGP-like_dom2"/>
</dbReference>
<evidence type="ECO:0000313" key="2">
    <source>
        <dbReference type="EMBL" id="KAG0483850.1"/>
    </source>
</evidence>
<dbReference type="Gene3D" id="3.40.50.1000">
    <property type="entry name" value="HAD superfamily/HAD-like"/>
    <property type="match status" value="2"/>
</dbReference>
<dbReference type="InterPro" id="IPR023214">
    <property type="entry name" value="HAD_sf"/>
</dbReference>
<dbReference type="Gene3D" id="1.10.150.240">
    <property type="entry name" value="Putative phosphatase, domain 2"/>
    <property type="match status" value="1"/>
</dbReference>
<dbReference type="AlphaFoldDB" id="A0A835V4W4"/>
<dbReference type="PANTHER" id="PTHR42896:SF3">
    <property type="entry name" value="PROTEIN, PUTATIVE, EXPRESSED-RELATED"/>
    <property type="match status" value="1"/>
</dbReference>
<feature type="compositionally biased region" description="Polar residues" evidence="1">
    <location>
        <begin position="762"/>
        <end position="771"/>
    </location>
</feature>
<name>A0A835V4W4_VANPL</name>
<reference evidence="2 3" key="1">
    <citation type="journal article" date="2020" name="Nat. Food">
        <title>A phased Vanilla planifolia genome enables genetic improvement of flavour and production.</title>
        <authorList>
            <person name="Hasing T."/>
            <person name="Tang H."/>
            <person name="Brym M."/>
            <person name="Khazi F."/>
            <person name="Huang T."/>
            <person name="Chambers A.H."/>
        </authorList>
    </citation>
    <scope>NUCLEOTIDE SEQUENCE [LARGE SCALE GENOMIC DNA]</scope>
    <source>
        <tissue evidence="2">Leaf</tissue>
    </source>
</reference>
<feature type="compositionally biased region" description="Polar residues" evidence="1">
    <location>
        <begin position="782"/>
        <end position="791"/>
    </location>
</feature>
<dbReference type="GO" id="GO:0016787">
    <property type="term" value="F:hydrolase activity"/>
    <property type="evidence" value="ECO:0007669"/>
    <property type="project" value="InterPro"/>
</dbReference>
<feature type="region of interest" description="Disordered" evidence="1">
    <location>
        <begin position="762"/>
        <end position="795"/>
    </location>
</feature>
<accession>A0A835V4W4</accession>
<sequence length="812" mass="89845">MLQVVGLAMGTAATSSSSLCLPSYFPLLCTRHAVSETSSSTIPTPNFAPASARDSFVLFKVAKTRRSVHQSCSLQSQNAEPSRQIGILIEVDGVLADVYRLGNRQSFNVAFQKLGLDCANWTEPIYTDLKKKAAGDEEKMLLLFFNRIGWPTSLPTSEKEIFMNRLLREKRKALEEFAMSDGLPLRPGVNSFIDEANKVGLPVILLTAYSKNGDEVCRSIIEKLGPDLGSKAKVIGKKEVQESYYGRLVLGKGVSSSLDEQLAKEARKAVSMEKQRVAEEVASILKLSVDIDASSPESADMIVAALRAAAECAELPLQDCVLIAGSQSSVLGAERVGMPCVVIRNSSTSRAEFRRANAVMDGFGGADLTISKLLHKSINLLGGREFYWCSPCLWGSSCRRSSIRSSTKLLATRMPSDRRPFFSGSSLWRRPASSISRLPPLSSVGSGQLHPDVDPQPRPWPVLQAFSFALVLAFAGLQFLPATHFRHPLDRRRSWIPFVSAPTSATLASLEDPLKQTTDAVKQNVELERINIVSWTDCLDLRLLAVLINSTLSNSRLPKNVYFSLFVPEGEDMKLSYYKMKVLFPDSNLEFYGQSVVKEKLGTAAPEWNSVWPSIYELTAFIIPNTNLSLRKFVFVSPDAIIKGNVEELFGVDMGLYAIAAPEDCSKSLADYVDVDILNAIQRTAAKSWISERPYDKDACLPDLNLLVIDAVKLDKQFLESILWWNKVLNFKPERNHQKNTIIAVALYNNYLKLPSAWKLTDSSRSNSSNKVLDYDGPKRVCSQQNNQNGRSGFGDTWKQHLSLKSDAILSN</sequence>
<proteinExistence type="predicted"/>
<evidence type="ECO:0000313" key="3">
    <source>
        <dbReference type="Proteomes" id="UP000639772"/>
    </source>
</evidence>
<dbReference type="Gene3D" id="3.90.550.10">
    <property type="entry name" value="Spore Coat Polysaccharide Biosynthesis Protein SpsA, Chain A"/>
    <property type="match status" value="1"/>
</dbReference>
<dbReference type="PANTHER" id="PTHR42896">
    <property type="entry name" value="XYLULOSE-1,5-BISPHOSPHATE (XUBP) PHOSPHATASE"/>
    <property type="match status" value="1"/>
</dbReference>
<dbReference type="InterPro" id="IPR044999">
    <property type="entry name" value="CbbY-like"/>
</dbReference>
<dbReference type="SUPFAM" id="SSF56784">
    <property type="entry name" value="HAD-like"/>
    <property type="match status" value="1"/>
</dbReference>
<dbReference type="SUPFAM" id="SSF53448">
    <property type="entry name" value="Nucleotide-diphospho-sugar transferases"/>
    <property type="match status" value="1"/>
</dbReference>
<evidence type="ECO:0000256" key="1">
    <source>
        <dbReference type="SAM" id="MobiDB-lite"/>
    </source>
</evidence>
<dbReference type="EMBL" id="JADCNM010000005">
    <property type="protein sequence ID" value="KAG0483850.1"/>
    <property type="molecule type" value="Genomic_DNA"/>
</dbReference>
<dbReference type="InterPro" id="IPR029044">
    <property type="entry name" value="Nucleotide-diphossugar_trans"/>
</dbReference>
<organism evidence="2 3">
    <name type="scientific">Vanilla planifolia</name>
    <name type="common">Vanilla</name>
    <dbReference type="NCBI Taxonomy" id="51239"/>
    <lineage>
        <taxon>Eukaryota</taxon>
        <taxon>Viridiplantae</taxon>
        <taxon>Streptophyta</taxon>
        <taxon>Embryophyta</taxon>
        <taxon>Tracheophyta</taxon>
        <taxon>Spermatophyta</taxon>
        <taxon>Magnoliopsida</taxon>
        <taxon>Liliopsida</taxon>
        <taxon>Asparagales</taxon>
        <taxon>Orchidaceae</taxon>
        <taxon>Vanilloideae</taxon>
        <taxon>Vanilleae</taxon>
        <taxon>Vanilla</taxon>
    </lineage>
</organism>
<gene>
    <name evidence="2" type="ORF">HPP92_011934</name>
</gene>